<accession>A0AA40VNH1</accession>
<dbReference type="InterPro" id="IPR000524">
    <property type="entry name" value="Tscrpt_reg_HTH_GntR"/>
</dbReference>
<dbReference type="Gene3D" id="1.20.120.530">
    <property type="entry name" value="GntR ligand-binding domain-like"/>
    <property type="match status" value="1"/>
</dbReference>
<dbReference type="Proteomes" id="UP000549113">
    <property type="component" value="Unassembled WGS sequence"/>
</dbReference>
<dbReference type="SMART" id="SM00345">
    <property type="entry name" value="HTH_GNTR"/>
    <property type="match status" value="1"/>
</dbReference>
<dbReference type="SMART" id="SM00895">
    <property type="entry name" value="FCD"/>
    <property type="match status" value="1"/>
</dbReference>
<organism evidence="5 6">
    <name type="scientific">Microbacterium invictum</name>
    <dbReference type="NCBI Taxonomy" id="515415"/>
    <lineage>
        <taxon>Bacteria</taxon>
        <taxon>Bacillati</taxon>
        <taxon>Actinomycetota</taxon>
        <taxon>Actinomycetes</taxon>
        <taxon>Micrococcales</taxon>
        <taxon>Microbacteriaceae</taxon>
        <taxon>Microbacterium</taxon>
    </lineage>
</organism>
<protein>
    <submittedName>
        <fullName evidence="5">DNA-binding GntR family transcriptional regulator</fullName>
    </submittedName>
</protein>
<dbReference type="GO" id="GO:0003700">
    <property type="term" value="F:DNA-binding transcription factor activity"/>
    <property type="evidence" value="ECO:0007669"/>
    <property type="project" value="InterPro"/>
</dbReference>
<evidence type="ECO:0000259" key="4">
    <source>
        <dbReference type="PROSITE" id="PS50949"/>
    </source>
</evidence>
<keyword evidence="1" id="KW-0805">Transcription regulation</keyword>
<gene>
    <name evidence="5" type="ORF">BKA10_002227</name>
</gene>
<dbReference type="PANTHER" id="PTHR43537:SF24">
    <property type="entry name" value="GLUCONATE OPERON TRANSCRIPTIONAL REPRESSOR"/>
    <property type="match status" value="1"/>
</dbReference>
<evidence type="ECO:0000256" key="1">
    <source>
        <dbReference type="ARBA" id="ARBA00023015"/>
    </source>
</evidence>
<dbReference type="RefSeq" id="WP_183499963.1">
    <property type="nucleotide sequence ID" value="NZ_BAABCO010000004.1"/>
</dbReference>
<dbReference type="InterPro" id="IPR008920">
    <property type="entry name" value="TF_FadR/GntR_C"/>
</dbReference>
<dbReference type="GO" id="GO:0003677">
    <property type="term" value="F:DNA binding"/>
    <property type="evidence" value="ECO:0007669"/>
    <property type="project" value="UniProtKB-KW"/>
</dbReference>
<dbReference type="SUPFAM" id="SSF48008">
    <property type="entry name" value="GntR ligand-binding domain-like"/>
    <property type="match status" value="1"/>
</dbReference>
<proteinExistence type="predicted"/>
<dbReference type="Gene3D" id="1.10.10.10">
    <property type="entry name" value="Winged helix-like DNA-binding domain superfamily/Winged helix DNA-binding domain"/>
    <property type="match status" value="1"/>
</dbReference>
<keyword evidence="2 5" id="KW-0238">DNA-binding</keyword>
<evidence type="ECO:0000313" key="5">
    <source>
        <dbReference type="EMBL" id="MBB4140433.1"/>
    </source>
</evidence>
<evidence type="ECO:0000256" key="3">
    <source>
        <dbReference type="ARBA" id="ARBA00023163"/>
    </source>
</evidence>
<dbReference type="CDD" id="cd07377">
    <property type="entry name" value="WHTH_GntR"/>
    <property type="match status" value="1"/>
</dbReference>
<keyword evidence="3" id="KW-0804">Transcription</keyword>
<dbReference type="InterPro" id="IPR036390">
    <property type="entry name" value="WH_DNA-bd_sf"/>
</dbReference>
<dbReference type="InterPro" id="IPR036388">
    <property type="entry name" value="WH-like_DNA-bd_sf"/>
</dbReference>
<dbReference type="Pfam" id="PF00392">
    <property type="entry name" value="GntR"/>
    <property type="match status" value="1"/>
</dbReference>
<dbReference type="PROSITE" id="PS50949">
    <property type="entry name" value="HTH_GNTR"/>
    <property type="match status" value="1"/>
</dbReference>
<dbReference type="InterPro" id="IPR011711">
    <property type="entry name" value="GntR_C"/>
</dbReference>
<comment type="caution">
    <text evidence="5">The sequence shown here is derived from an EMBL/GenBank/DDBJ whole genome shotgun (WGS) entry which is preliminary data.</text>
</comment>
<dbReference type="EMBL" id="JACIFH010000001">
    <property type="protein sequence ID" value="MBB4140433.1"/>
    <property type="molecule type" value="Genomic_DNA"/>
</dbReference>
<dbReference type="AlphaFoldDB" id="A0AA40VNH1"/>
<dbReference type="PANTHER" id="PTHR43537">
    <property type="entry name" value="TRANSCRIPTIONAL REGULATOR, GNTR FAMILY"/>
    <property type="match status" value="1"/>
</dbReference>
<name>A0AA40VNH1_9MICO</name>
<reference evidence="5 6" key="1">
    <citation type="submission" date="2020-08" db="EMBL/GenBank/DDBJ databases">
        <title>Sequencing the genomes of 1000 actinobacteria strains.</title>
        <authorList>
            <person name="Klenk H.-P."/>
        </authorList>
    </citation>
    <scope>NUCLEOTIDE SEQUENCE [LARGE SCALE GENOMIC DNA]</scope>
    <source>
        <strain evidence="5 6">DSM 19600</strain>
    </source>
</reference>
<sequence length="225" mass="24628">MNESSNHDLDPMERASLVSFAHREIRARIANGIYTPGARITESAAAVDLDVSRASIREALRALSAEGVVVTRPRGGVTVPTVSRGELENLFECRATLQSGMVFSATKTASAEDLIELRRLSDAPPATASGDSRAESVDDAFFRKVGGISGNPWMVRLHTQVCAQLERYRLTFPYAWTGAQHAARRSDVLDAMARRDAVTAAQLTTRYVDDLLFLLLSTHEEQADH</sequence>
<dbReference type="Pfam" id="PF07729">
    <property type="entry name" value="FCD"/>
    <property type="match status" value="1"/>
</dbReference>
<evidence type="ECO:0000313" key="6">
    <source>
        <dbReference type="Proteomes" id="UP000549113"/>
    </source>
</evidence>
<keyword evidence="6" id="KW-1185">Reference proteome</keyword>
<dbReference type="SUPFAM" id="SSF46785">
    <property type="entry name" value="Winged helix' DNA-binding domain"/>
    <property type="match status" value="1"/>
</dbReference>
<evidence type="ECO:0000256" key="2">
    <source>
        <dbReference type="ARBA" id="ARBA00023125"/>
    </source>
</evidence>
<feature type="domain" description="HTH gntR-type" evidence="4">
    <location>
        <begin position="15"/>
        <end position="82"/>
    </location>
</feature>